<evidence type="ECO:0000313" key="2">
    <source>
        <dbReference type="EMBL" id="XCI29352.1"/>
    </source>
</evidence>
<protein>
    <submittedName>
        <fullName evidence="2">Uncharacterized protein</fullName>
    </submittedName>
</protein>
<name>A0AAU8HVF5_9FIRM</name>
<keyword evidence="1" id="KW-1133">Transmembrane helix</keyword>
<reference evidence="2" key="1">
    <citation type="journal article" date="2018" name="Antonie Van Leeuwenhoek">
        <title>Proteinivorax hydrogeniformans sp. nov., an anaerobic, haloalkaliphilic bacterium fermenting proteinaceous compounds with high hydrogen production.</title>
        <authorList>
            <person name="Boltyanskaya Y."/>
            <person name="Detkova E."/>
            <person name="Pimenov N."/>
            <person name="Kevbrin V."/>
        </authorList>
    </citation>
    <scope>NUCLEOTIDE SEQUENCE</scope>
    <source>
        <strain evidence="2">Z-710</strain>
    </source>
</reference>
<dbReference type="AlphaFoldDB" id="A0AAU8HVF5"/>
<dbReference type="EMBL" id="CP159485">
    <property type="protein sequence ID" value="XCI29352.1"/>
    <property type="molecule type" value="Genomic_DNA"/>
</dbReference>
<feature type="transmembrane region" description="Helical" evidence="1">
    <location>
        <begin position="15"/>
        <end position="35"/>
    </location>
</feature>
<sequence>MKSSETPPKVNEQFINVKLVVIIIVVGMLIATSLLNQGDSMRKDENVNVLWTKAQLYILEVGIEEALGKHYIGETANPLMDYLVKDAKRLEGYEVEIKNDGSIIITDSEDIEHVEPPLPTKYLSL</sequence>
<gene>
    <name evidence="2" type="ORF">PRVXH_000670</name>
</gene>
<proteinExistence type="predicted"/>
<organism evidence="2">
    <name type="scientific">Proteinivorax hydrogeniformans</name>
    <dbReference type="NCBI Taxonomy" id="1826727"/>
    <lineage>
        <taxon>Bacteria</taxon>
        <taxon>Bacillati</taxon>
        <taxon>Bacillota</taxon>
        <taxon>Clostridia</taxon>
        <taxon>Eubacteriales</taxon>
        <taxon>Proteinivoracaceae</taxon>
        <taxon>Proteinivorax</taxon>
    </lineage>
</organism>
<reference evidence="2" key="2">
    <citation type="submission" date="2024-06" db="EMBL/GenBank/DDBJ databases">
        <authorList>
            <person name="Petrova K.O."/>
            <person name="Toshchakov S.V."/>
            <person name="Boltjanskaja Y.V."/>
            <person name="Kevbrin V.V."/>
        </authorList>
    </citation>
    <scope>NUCLEOTIDE SEQUENCE</scope>
    <source>
        <strain evidence="2">Z-710</strain>
    </source>
</reference>
<keyword evidence="1" id="KW-0472">Membrane</keyword>
<evidence type="ECO:0000256" key="1">
    <source>
        <dbReference type="SAM" id="Phobius"/>
    </source>
</evidence>
<accession>A0AAU8HVF5</accession>
<keyword evidence="1" id="KW-0812">Transmembrane</keyword>
<dbReference type="RefSeq" id="WP_353893900.1">
    <property type="nucleotide sequence ID" value="NZ_CP159485.1"/>
</dbReference>